<comment type="function">
    <text evidence="9">Part of the tripartite ATP-independent periplasmic (TRAP) transport system.</text>
</comment>
<dbReference type="InterPro" id="IPR007387">
    <property type="entry name" value="TRAP_DctQ"/>
</dbReference>
<dbReference type="Proteomes" id="UP000636264">
    <property type="component" value="Unassembled WGS sequence"/>
</dbReference>
<dbReference type="GO" id="GO:0015740">
    <property type="term" value="P:C4-dicarboxylate transport"/>
    <property type="evidence" value="ECO:0007669"/>
    <property type="project" value="TreeGrafter"/>
</dbReference>
<reference evidence="11" key="2">
    <citation type="submission" date="2020-09" db="EMBL/GenBank/DDBJ databases">
        <authorList>
            <person name="Sun Q."/>
            <person name="Zhou Y."/>
        </authorList>
    </citation>
    <scope>NUCLEOTIDE SEQUENCE</scope>
    <source>
        <strain evidence="11">CGMCC 1.15320</strain>
    </source>
</reference>
<evidence type="ECO:0000313" key="11">
    <source>
        <dbReference type="EMBL" id="GGA74529.1"/>
    </source>
</evidence>
<feature type="transmembrane region" description="Helical" evidence="9">
    <location>
        <begin position="98"/>
        <end position="120"/>
    </location>
</feature>
<dbReference type="GO" id="GO:0005886">
    <property type="term" value="C:plasma membrane"/>
    <property type="evidence" value="ECO:0007669"/>
    <property type="project" value="UniProtKB-SubCell"/>
</dbReference>
<proteinExistence type="inferred from homology"/>
<dbReference type="RefSeq" id="WP_188721980.1">
    <property type="nucleotide sequence ID" value="NZ_BMIF01000010.1"/>
</dbReference>
<keyword evidence="2 9" id="KW-0813">Transport</keyword>
<keyword evidence="3" id="KW-1003">Cell membrane</keyword>
<evidence type="ECO:0000313" key="12">
    <source>
        <dbReference type="Proteomes" id="UP000636264"/>
    </source>
</evidence>
<sequence length="190" mass="21134">MIRSSARGESTRLERSLEIIDFSLMLVAAAAMGIIMLVVTLDATLRYTMSAPLTWSYDLIGLYLMVAVFFLALPDTLHHHGHIAVDLFQRLIPFRARHFFLGIGYALSTWVVVLIAWGGITRFHTAFVRGEHIAALIPWPTWIAYFLVALGSAALVLRCLVRVYGHLASSITGRELVDMPPPPEMGAEEI</sequence>
<organism evidence="11 12">
    <name type="scientific">Nitratireductor aestuarii</name>
    <dbReference type="NCBI Taxonomy" id="1735103"/>
    <lineage>
        <taxon>Bacteria</taxon>
        <taxon>Pseudomonadati</taxon>
        <taxon>Pseudomonadota</taxon>
        <taxon>Alphaproteobacteria</taxon>
        <taxon>Hyphomicrobiales</taxon>
        <taxon>Phyllobacteriaceae</taxon>
        <taxon>Nitratireductor</taxon>
    </lineage>
</organism>
<name>A0A916RXR4_9HYPH</name>
<dbReference type="AlphaFoldDB" id="A0A916RXR4"/>
<evidence type="ECO:0000256" key="8">
    <source>
        <dbReference type="ARBA" id="ARBA00038436"/>
    </source>
</evidence>
<evidence type="ECO:0000256" key="7">
    <source>
        <dbReference type="ARBA" id="ARBA00023136"/>
    </source>
</evidence>
<evidence type="ECO:0000256" key="6">
    <source>
        <dbReference type="ARBA" id="ARBA00022989"/>
    </source>
</evidence>
<feature type="domain" description="Tripartite ATP-independent periplasmic transporters DctQ component" evidence="10">
    <location>
        <begin position="35"/>
        <end position="167"/>
    </location>
</feature>
<keyword evidence="6 9" id="KW-1133">Transmembrane helix</keyword>
<evidence type="ECO:0000256" key="5">
    <source>
        <dbReference type="ARBA" id="ARBA00022692"/>
    </source>
</evidence>
<accession>A0A916RXR4</accession>
<protein>
    <recommendedName>
        <fullName evidence="9">TRAP transporter small permease protein</fullName>
    </recommendedName>
</protein>
<dbReference type="GO" id="GO:0022857">
    <property type="term" value="F:transmembrane transporter activity"/>
    <property type="evidence" value="ECO:0007669"/>
    <property type="project" value="UniProtKB-UniRule"/>
</dbReference>
<feature type="transmembrane region" description="Helical" evidence="9">
    <location>
        <begin position="140"/>
        <end position="161"/>
    </location>
</feature>
<keyword evidence="12" id="KW-1185">Reference proteome</keyword>
<evidence type="ECO:0000256" key="1">
    <source>
        <dbReference type="ARBA" id="ARBA00004429"/>
    </source>
</evidence>
<keyword evidence="4 9" id="KW-0997">Cell inner membrane</keyword>
<evidence type="ECO:0000256" key="4">
    <source>
        <dbReference type="ARBA" id="ARBA00022519"/>
    </source>
</evidence>
<evidence type="ECO:0000256" key="3">
    <source>
        <dbReference type="ARBA" id="ARBA00022475"/>
    </source>
</evidence>
<dbReference type="PANTHER" id="PTHR35011:SF10">
    <property type="entry name" value="TRAP TRANSPORTER SMALL PERMEASE PROTEIN"/>
    <property type="match status" value="1"/>
</dbReference>
<keyword evidence="7 9" id="KW-0472">Membrane</keyword>
<feature type="transmembrane region" description="Helical" evidence="9">
    <location>
        <begin position="20"/>
        <end position="39"/>
    </location>
</feature>
<gene>
    <name evidence="11" type="ORF">GCM10011385_30690</name>
</gene>
<dbReference type="EMBL" id="BMIF01000010">
    <property type="protein sequence ID" value="GGA74529.1"/>
    <property type="molecule type" value="Genomic_DNA"/>
</dbReference>
<evidence type="ECO:0000256" key="9">
    <source>
        <dbReference type="RuleBase" id="RU369079"/>
    </source>
</evidence>
<evidence type="ECO:0000259" key="10">
    <source>
        <dbReference type="Pfam" id="PF04290"/>
    </source>
</evidence>
<comment type="subcellular location">
    <subcellularLocation>
        <location evidence="1 9">Cell inner membrane</location>
        <topology evidence="1 9">Multi-pass membrane protein</topology>
    </subcellularLocation>
</comment>
<reference evidence="11" key="1">
    <citation type="journal article" date="2014" name="Int. J. Syst. Evol. Microbiol.">
        <title>Complete genome sequence of Corynebacterium casei LMG S-19264T (=DSM 44701T), isolated from a smear-ripened cheese.</title>
        <authorList>
            <consortium name="US DOE Joint Genome Institute (JGI-PGF)"/>
            <person name="Walter F."/>
            <person name="Albersmeier A."/>
            <person name="Kalinowski J."/>
            <person name="Ruckert C."/>
        </authorList>
    </citation>
    <scope>NUCLEOTIDE SEQUENCE</scope>
    <source>
        <strain evidence="11">CGMCC 1.15320</strain>
    </source>
</reference>
<dbReference type="PANTHER" id="PTHR35011">
    <property type="entry name" value="2,3-DIKETO-L-GULONATE TRAP TRANSPORTER SMALL PERMEASE PROTEIN YIAM"/>
    <property type="match status" value="1"/>
</dbReference>
<comment type="caution">
    <text evidence="11">The sequence shown here is derived from an EMBL/GenBank/DDBJ whole genome shotgun (WGS) entry which is preliminary data.</text>
</comment>
<comment type="subunit">
    <text evidence="9">The complex comprises the extracytoplasmic solute receptor protein and the two transmembrane proteins.</text>
</comment>
<dbReference type="InterPro" id="IPR055348">
    <property type="entry name" value="DctQ"/>
</dbReference>
<feature type="transmembrane region" description="Helical" evidence="9">
    <location>
        <begin position="59"/>
        <end position="77"/>
    </location>
</feature>
<evidence type="ECO:0000256" key="2">
    <source>
        <dbReference type="ARBA" id="ARBA00022448"/>
    </source>
</evidence>
<dbReference type="Pfam" id="PF04290">
    <property type="entry name" value="DctQ"/>
    <property type="match status" value="1"/>
</dbReference>
<keyword evidence="5 9" id="KW-0812">Transmembrane</keyword>
<comment type="similarity">
    <text evidence="8 9">Belongs to the TRAP transporter small permease family.</text>
</comment>